<keyword evidence="8" id="KW-0067">ATP-binding</keyword>
<accession>A0A109V0L0</accession>
<keyword evidence="14" id="KW-1185">Reference proteome</keyword>
<gene>
    <name evidence="13" type="ORF">AW171_hschr84566</name>
</gene>
<protein>
    <recommendedName>
        <fullName evidence="4 12">IMP-specific 5'-nucleotidase 1</fullName>
        <ecNumber evidence="12">3.1.3.-</ecNumber>
    </recommendedName>
</protein>
<dbReference type="PANTHER" id="PTHR28213">
    <property type="entry name" value="IMP-SPECIFIC 5'-NUCLEOTIDASE 1"/>
    <property type="match status" value="1"/>
</dbReference>
<keyword evidence="10 12" id="KW-0546">Nucleotide metabolism</keyword>
<dbReference type="OrthoDB" id="185373at2759"/>
<dbReference type="InterPro" id="IPR036412">
    <property type="entry name" value="HAD-like_sf"/>
</dbReference>
<evidence type="ECO:0000256" key="6">
    <source>
        <dbReference type="ARBA" id="ARBA00022741"/>
    </source>
</evidence>
<evidence type="ECO:0000256" key="5">
    <source>
        <dbReference type="ARBA" id="ARBA00022723"/>
    </source>
</evidence>
<dbReference type="PIRSF" id="PIRSF028836">
    <property type="entry name" value="ISN1"/>
    <property type="match status" value="1"/>
</dbReference>
<evidence type="ECO:0000256" key="11">
    <source>
        <dbReference type="ARBA" id="ARBA00047413"/>
    </source>
</evidence>
<dbReference type="GO" id="GO:0009117">
    <property type="term" value="P:nucleotide metabolic process"/>
    <property type="evidence" value="ECO:0007669"/>
    <property type="project" value="UniProtKB-KW"/>
</dbReference>
<dbReference type="RefSeq" id="XP_017989514.1">
    <property type="nucleotide sequence ID" value="XM_018134214.1"/>
</dbReference>
<evidence type="ECO:0000256" key="9">
    <source>
        <dbReference type="ARBA" id="ARBA00022842"/>
    </source>
</evidence>
<comment type="catalytic activity">
    <reaction evidence="11">
        <text>IMP + H2O = inosine + phosphate</text>
        <dbReference type="Rhea" id="RHEA:27718"/>
        <dbReference type="ChEBI" id="CHEBI:15377"/>
        <dbReference type="ChEBI" id="CHEBI:17596"/>
        <dbReference type="ChEBI" id="CHEBI:43474"/>
        <dbReference type="ChEBI" id="CHEBI:58053"/>
        <dbReference type="EC" id="3.1.3.99"/>
    </reaction>
</comment>
<keyword evidence="7 12" id="KW-0378">Hydrolase</keyword>
<comment type="function">
    <text evidence="12">IMP-specific 5'-nucleotidase involved in IMP (inositol monophosphate) degradation.</text>
</comment>
<evidence type="ECO:0000313" key="13">
    <source>
        <dbReference type="EMBL" id="AMD22518.1"/>
    </source>
</evidence>
<evidence type="ECO:0000256" key="8">
    <source>
        <dbReference type="ARBA" id="ARBA00022840"/>
    </source>
</evidence>
<evidence type="ECO:0000256" key="3">
    <source>
        <dbReference type="ARBA" id="ARBA00011881"/>
    </source>
</evidence>
<evidence type="ECO:0000256" key="12">
    <source>
        <dbReference type="PIRNR" id="PIRNR028836"/>
    </source>
</evidence>
<sequence>MSSRYRVDYHLKSHRKDEFIQWIKGLLSVPFVLHAVNNHAVAQDKYRRIFKDVESLVQERIELQGNNGELHVSRLQLLVPTIGEFFTGLPLSEAFLLQDQKRAISARVRVSPSFNDIRHILNTAQMLELARSKNLRMMTFDGDVTLYADGGTLNVGDKAVSRLVKLLEIGIYVAIVTAAGYDDALNYERRLIGLIKKLEEHQEVPLGVKERLCIMGGESNFLFKYYERERKGGFKRVNYNEWMLNDLRNWTHEDIKATLDLAEETFKSMLVLLNLPPETSIIRKERSVGIVPGYRWDPELKIETKVPILRESLEEIVLRVEAKLESFVPAKRIMFSCFDGGSDVWCDIGGKDLGIRQLQHYYSSEKPFTPQQCLHVGDQFTPLGSANDFKARLSSCTVWIASPQETVDVLDEFLSYVDTSVH</sequence>
<dbReference type="EMBL" id="CP014248">
    <property type="protein sequence ID" value="AMD22518.1"/>
    <property type="molecule type" value="Genomic_DNA"/>
</dbReference>
<dbReference type="GO" id="GO:0005524">
    <property type="term" value="F:ATP binding"/>
    <property type="evidence" value="ECO:0007669"/>
    <property type="project" value="UniProtKB-KW"/>
</dbReference>
<dbReference type="GO" id="GO:0071592">
    <property type="term" value="P:nicotinic acid riboside biosynthetic process"/>
    <property type="evidence" value="ECO:0007669"/>
    <property type="project" value="TreeGrafter"/>
</dbReference>
<dbReference type="GO" id="GO:0000287">
    <property type="term" value="F:magnesium ion binding"/>
    <property type="evidence" value="ECO:0007669"/>
    <property type="project" value="InterPro"/>
</dbReference>
<dbReference type="PANTHER" id="PTHR28213:SF1">
    <property type="entry name" value="IMP-SPECIFIC 5'-NUCLEOTIDASE 1"/>
    <property type="match status" value="1"/>
</dbReference>
<dbReference type="InterPro" id="IPR009453">
    <property type="entry name" value="ISN1"/>
</dbReference>
<keyword evidence="9 12" id="KW-0460">Magnesium</keyword>
<keyword evidence="6" id="KW-0547">Nucleotide-binding</keyword>
<reference evidence="13 14" key="1">
    <citation type="submission" date="2016-01" db="EMBL/GenBank/DDBJ databases">
        <title>Genome sequence of the yeast Holleya sinecauda.</title>
        <authorList>
            <person name="Dietrich F.S."/>
        </authorList>
    </citation>
    <scope>NUCLEOTIDE SEQUENCE [LARGE SCALE GENOMIC DNA]</scope>
    <source>
        <strain evidence="13 14">ATCC 58844</strain>
    </source>
</reference>
<comment type="cofactor">
    <cofactor evidence="1 12">
        <name>Mg(2+)</name>
        <dbReference type="ChEBI" id="CHEBI:18420"/>
    </cofactor>
</comment>
<evidence type="ECO:0000256" key="4">
    <source>
        <dbReference type="ARBA" id="ARBA00015544"/>
    </source>
</evidence>
<keyword evidence="5" id="KW-0479">Metal-binding</keyword>
<organism evidence="13 14">
    <name type="scientific">Eremothecium sinecaudum</name>
    <dbReference type="NCBI Taxonomy" id="45286"/>
    <lineage>
        <taxon>Eukaryota</taxon>
        <taxon>Fungi</taxon>
        <taxon>Dikarya</taxon>
        <taxon>Ascomycota</taxon>
        <taxon>Saccharomycotina</taxon>
        <taxon>Saccharomycetes</taxon>
        <taxon>Saccharomycetales</taxon>
        <taxon>Saccharomycetaceae</taxon>
        <taxon>Eremothecium</taxon>
    </lineage>
</organism>
<dbReference type="GeneID" id="28725876"/>
<evidence type="ECO:0000256" key="1">
    <source>
        <dbReference type="ARBA" id="ARBA00001946"/>
    </source>
</evidence>
<name>A0A109V0L0_9SACH</name>
<proteinExistence type="inferred from homology"/>
<dbReference type="EC" id="3.1.3.-" evidence="12"/>
<evidence type="ECO:0000256" key="10">
    <source>
        <dbReference type="ARBA" id="ARBA00023080"/>
    </source>
</evidence>
<dbReference type="GO" id="GO:0071590">
    <property type="term" value="P:nicotinamide riboside biosynthetic process"/>
    <property type="evidence" value="ECO:0007669"/>
    <property type="project" value="TreeGrafter"/>
</dbReference>
<comment type="subunit">
    <text evidence="3 12">Homotetramer.</text>
</comment>
<dbReference type="STRING" id="45286.A0A109V0L0"/>
<dbReference type="SUPFAM" id="SSF56784">
    <property type="entry name" value="HAD-like"/>
    <property type="match status" value="1"/>
</dbReference>
<dbReference type="GO" id="GO:0006190">
    <property type="term" value="P:inosine salvage"/>
    <property type="evidence" value="ECO:0007669"/>
    <property type="project" value="InterPro"/>
</dbReference>
<evidence type="ECO:0000313" key="14">
    <source>
        <dbReference type="Proteomes" id="UP000243052"/>
    </source>
</evidence>
<evidence type="ECO:0000256" key="7">
    <source>
        <dbReference type="ARBA" id="ARBA00022801"/>
    </source>
</evidence>
<dbReference type="GO" id="GO:0008253">
    <property type="term" value="F:5'-nucleotidase activity"/>
    <property type="evidence" value="ECO:0007669"/>
    <property type="project" value="InterPro"/>
</dbReference>
<dbReference type="AlphaFoldDB" id="A0A109V0L0"/>
<dbReference type="Pfam" id="PF06437">
    <property type="entry name" value="ISN1"/>
    <property type="match status" value="1"/>
</dbReference>
<evidence type="ECO:0000256" key="2">
    <source>
        <dbReference type="ARBA" id="ARBA00005307"/>
    </source>
</evidence>
<comment type="similarity">
    <text evidence="2 12">Belongs to the ISN1 family.</text>
</comment>
<dbReference type="Proteomes" id="UP000243052">
    <property type="component" value="Chromosome viii"/>
</dbReference>